<keyword evidence="3" id="KW-0808">Transferase</keyword>
<accession>A0A0E4A0W8</accession>
<dbReference type="PANTHER" id="PTHR41533">
    <property type="entry name" value="L,D-TRANSPEPTIDASE HI_1667-RELATED"/>
    <property type="match status" value="1"/>
</dbReference>
<comment type="pathway">
    <text evidence="1 7">Cell wall biogenesis; peptidoglycan biosynthesis.</text>
</comment>
<evidence type="ECO:0000259" key="9">
    <source>
        <dbReference type="PROSITE" id="PS52029"/>
    </source>
</evidence>
<dbReference type="OrthoDB" id="9778545at2"/>
<name>A0A0E4A0W8_9BACT</name>
<dbReference type="GO" id="GO:0004180">
    <property type="term" value="F:carboxypeptidase activity"/>
    <property type="evidence" value="ECO:0007669"/>
    <property type="project" value="UniProtKB-ARBA"/>
</dbReference>
<evidence type="ECO:0000256" key="2">
    <source>
        <dbReference type="ARBA" id="ARBA00005992"/>
    </source>
</evidence>
<sequence>MLRYLLICLFIPAIANAQLEKDWVRLRQYASNIGVDERCTTPDPVCLKACFSQIVYGKSIRRMGYQDVAERLDTARINRLTRQFLTGADWCPLLDSLESHDRNYRQLKDYCMRCLVDDYMADSLSIEQIKSTLNVYRWLNRFPSTKRVIVNIPSATLRVIDESGETILNSRVIVGKASTPTPLFTAQITDIVTYPYWNVPRSIAINEVLPKIRKNPAVVLADMNLQVIDARGKIVHPDSIEWSATSAKSFPYRLRQSTGCDNALGVMKFTINSPYDIYLHDTNQRSLFVNEKRALSHGCIRVEKPVELANLLLGTTRFDASFLTSCRKQINPKTVLLSHTIPVFVIYSVLDVDAAGAISVYKDVYQRGQTDL</sequence>
<comment type="similarity">
    <text evidence="2">Belongs to the YkuD family.</text>
</comment>
<dbReference type="InterPro" id="IPR038063">
    <property type="entry name" value="Transpep_catalytic_dom"/>
</dbReference>
<dbReference type="GO" id="GO:0016740">
    <property type="term" value="F:transferase activity"/>
    <property type="evidence" value="ECO:0007669"/>
    <property type="project" value="UniProtKB-KW"/>
</dbReference>
<evidence type="ECO:0000256" key="6">
    <source>
        <dbReference type="ARBA" id="ARBA00023316"/>
    </source>
</evidence>
<reference evidence="10 11" key="1">
    <citation type="journal article" date="2014" name="Curr. Microbiol.">
        <title>Spirosoma radiotolerans sp. nov., a gamma-radiation-resistant bacterium isolated from gamma ray-irradiated soil.</title>
        <authorList>
            <person name="Lee J.J."/>
            <person name="Srinivasan S."/>
            <person name="Lim S."/>
            <person name="Joe M."/>
            <person name="Im S."/>
            <person name="Bae S.I."/>
            <person name="Park K.R."/>
            <person name="Han J.H."/>
            <person name="Park S.H."/>
            <person name="Joo B.M."/>
            <person name="Park S.J."/>
            <person name="Kim M.K."/>
        </authorList>
    </citation>
    <scope>NUCLEOTIDE SEQUENCE [LARGE SCALE GENOMIC DNA]</scope>
    <source>
        <strain evidence="10 11">DG5A</strain>
    </source>
</reference>
<dbReference type="InterPro" id="IPR052905">
    <property type="entry name" value="LD-transpeptidase_YkuD-like"/>
</dbReference>
<dbReference type="PANTHER" id="PTHR41533:SF2">
    <property type="entry name" value="BLR7131 PROTEIN"/>
    <property type="match status" value="1"/>
</dbReference>
<keyword evidence="5 7" id="KW-0573">Peptidoglycan synthesis</keyword>
<evidence type="ECO:0000256" key="5">
    <source>
        <dbReference type="ARBA" id="ARBA00022984"/>
    </source>
</evidence>
<evidence type="ECO:0000313" key="11">
    <source>
        <dbReference type="Proteomes" id="UP000033054"/>
    </source>
</evidence>
<feature type="active site" description="Proton donor/acceptor" evidence="7">
    <location>
        <position position="280"/>
    </location>
</feature>
<dbReference type="PATRIC" id="fig|1379870.5.peg.5960"/>
<dbReference type="InterPro" id="IPR005490">
    <property type="entry name" value="LD_TPept_cat_dom"/>
</dbReference>
<evidence type="ECO:0000313" key="10">
    <source>
        <dbReference type="EMBL" id="AKD58120.1"/>
    </source>
</evidence>
<keyword evidence="8" id="KW-0732">Signal</keyword>
<dbReference type="EMBL" id="CP010429">
    <property type="protein sequence ID" value="AKD58120.1"/>
    <property type="molecule type" value="Genomic_DNA"/>
</dbReference>
<keyword evidence="11" id="KW-1185">Reference proteome</keyword>
<dbReference type="CDD" id="cd16913">
    <property type="entry name" value="YkuD_like"/>
    <property type="match status" value="1"/>
</dbReference>
<evidence type="ECO:0000256" key="3">
    <source>
        <dbReference type="ARBA" id="ARBA00022679"/>
    </source>
</evidence>
<keyword evidence="6 7" id="KW-0961">Cell wall biogenesis/degradation</keyword>
<feature type="active site" description="Nucleophile" evidence="7">
    <location>
        <position position="299"/>
    </location>
</feature>
<proteinExistence type="inferred from homology"/>
<dbReference type="GO" id="GO:0008360">
    <property type="term" value="P:regulation of cell shape"/>
    <property type="evidence" value="ECO:0007669"/>
    <property type="project" value="UniProtKB-UniRule"/>
</dbReference>
<dbReference type="KEGG" id="srd:SD10_27670"/>
<evidence type="ECO:0000256" key="1">
    <source>
        <dbReference type="ARBA" id="ARBA00004752"/>
    </source>
</evidence>
<feature type="domain" description="L,D-TPase catalytic" evidence="9">
    <location>
        <begin position="146"/>
        <end position="321"/>
    </location>
</feature>
<dbReference type="Pfam" id="PF03734">
    <property type="entry name" value="YkuD"/>
    <property type="match status" value="1"/>
</dbReference>
<dbReference type="HOGENOM" id="CLU_020360_3_4_10"/>
<dbReference type="Gene3D" id="2.40.440.10">
    <property type="entry name" value="L,D-transpeptidase catalytic domain-like"/>
    <property type="match status" value="1"/>
</dbReference>
<dbReference type="RefSeq" id="WP_046578586.1">
    <property type="nucleotide sequence ID" value="NZ_CP010429.1"/>
</dbReference>
<feature type="chain" id="PRO_5002417214" evidence="8">
    <location>
        <begin position="18"/>
        <end position="372"/>
    </location>
</feature>
<dbReference type="GO" id="GO:0071555">
    <property type="term" value="P:cell wall organization"/>
    <property type="evidence" value="ECO:0007669"/>
    <property type="project" value="UniProtKB-UniRule"/>
</dbReference>
<organism evidence="10 11">
    <name type="scientific">Spirosoma radiotolerans</name>
    <dbReference type="NCBI Taxonomy" id="1379870"/>
    <lineage>
        <taxon>Bacteria</taxon>
        <taxon>Pseudomonadati</taxon>
        <taxon>Bacteroidota</taxon>
        <taxon>Cytophagia</taxon>
        <taxon>Cytophagales</taxon>
        <taxon>Cytophagaceae</taxon>
        <taxon>Spirosoma</taxon>
    </lineage>
</organism>
<dbReference type="GO" id="GO:0009252">
    <property type="term" value="P:peptidoglycan biosynthetic process"/>
    <property type="evidence" value="ECO:0007669"/>
    <property type="project" value="UniProtKB-UniPathway"/>
</dbReference>
<evidence type="ECO:0000256" key="7">
    <source>
        <dbReference type="PROSITE-ProRule" id="PRU01373"/>
    </source>
</evidence>
<dbReference type="PROSITE" id="PS52029">
    <property type="entry name" value="LD_TPASE"/>
    <property type="match status" value="1"/>
</dbReference>
<feature type="signal peptide" evidence="8">
    <location>
        <begin position="1"/>
        <end position="17"/>
    </location>
</feature>
<dbReference type="UniPathway" id="UPA00219"/>
<protein>
    <submittedName>
        <fullName evidence="10">ErfK/YbiS/YcfS/YnhG family protein</fullName>
    </submittedName>
</protein>
<evidence type="ECO:0000256" key="4">
    <source>
        <dbReference type="ARBA" id="ARBA00022960"/>
    </source>
</evidence>
<keyword evidence="4 7" id="KW-0133">Cell shape</keyword>
<evidence type="ECO:0000256" key="8">
    <source>
        <dbReference type="SAM" id="SignalP"/>
    </source>
</evidence>
<dbReference type="Proteomes" id="UP000033054">
    <property type="component" value="Chromosome"/>
</dbReference>
<dbReference type="SUPFAM" id="SSF141523">
    <property type="entry name" value="L,D-transpeptidase catalytic domain-like"/>
    <property type="match status" value="1"/>
</dbReference>
<dbReference type="AlphaFoldDB" id="A0A0E4A0W8"/>
<gene>
    <name evidence="10" type="ORF">SD10_27670</name>
</gene>